<dbReference type="AlphaFoldDB" id="A0A3B3ZGK6"/>
<dbReference type="InterPro" id="IPR016024">
    <property type="entry name" value="ARM-type_fold"/>
</dbReference>
<accession>A0A3B3ZGK6</accession>
<sequence length="283" mass="31657">FEKVSRLYSWLLFFMTGRDDGGEENVTLDLCKDPADNILEILKNVTKQKGVSPMCKLAHLNNFVKLLGSVGLSEEKLGFTQEQIIICLRLVLLHEAKEVRAAGLRALRHLITDSSTLEKVLHLKVDYLIARCIDIQQNNEGERTQALRLVRKMITVNPLLFPSSITNSLIAVGNDGHNERDRLSRACVAIICELALKNPVVVAQAGGLSTILKSVTDCQLSRINEALITTILHLLNHPHTRQFVRSDVEFEVFNFSGGLGHTGRSLWRQGDSGKTIYMCVYNH</sequence>
<reference evidence="3" key="2">
    <citation type="submission" date="2025-09" db="UniProtKB">
        <authorList>
            <consortium name="Ensembl"/>
        </authorList>
    </citation>
    <scope>IDENTIFICATION</scope>
</reference>
<dbReference type="Proteomes" id="UP000261520">
    <property type="component" value="Unplaced"/>
</dbReference>
<dbReference type="GO" id="GO:0051897">
    <property type="term" value="P:positive regulation of phosphatidylinositol 3-kinase/protein kinase B signal transduction"/>
    <property type="evidence" value="ECO:0007669"/>
    <property type="project" value="TreeGrafter"/>
</dbReference>
<organism evidence="3 4">
    <name type="scientific">Periophthalmus magnuspinnatus</name>
    <dbReference type="NCBI Taxonomy" id="409849"/>
    <lineage>
        <taxon>Eukaryota</taxon>
        <taxon>Metazoa</taxon>
        <taxon>Chordata</taxon>
        <taxon>Craniata</taxon>
        <taxon>Vertebrata</taxon>
        <taxon>Euteleostomi</taxon>
        <taxon>Actinopterygii</taxon>
        <taxon>Neopterygii</taxon>
        <taxon>Teleostei</taxon>
        <taxon>Neoteleostei</taxon>
        <taxon>Acanthomorphata</taxon>
        <taxon>Gobiaria</taxon>
        <taxon>Gobiiformes</taxon>
        <taxon>Gobioidei</taxon>
        <taxon>Gobiidae</taxon>
        <taxon>Oxudercinae</taxon>
        <taxon>Periophthalmus</taxon>
    </lineage>
</organism>
<dbReference type="PANTHER" id="PTHR13298">
    <property type="entry name" value="CYTOSOLIC REGULATOR PIANISSIMO"/>
    <property type="match status" value="1"/>
</dbReference>
<dbReference type="SMART" id="SM01308">
    <property type="entry name" value="RICTOR_N"/>
    <property type="match status" value="1"/>
</dbReference>
<evidence type="ECO:0000256" key="1">
    <source>
        <dbReference type="ARBA" id="ARBA00008878"/>
    </source>
</evidence>
<dbReference type="InterPro" id="IPR028267">
    <property type="entry name" value="Pianissimo_N"/>
</dbReference>
<dbReference type="Pfam" id="PF14664">
    <property type="entry name" value="RICTOR_N"/>
    <property type="match status" value="1"/>
</dbReference>
<dbReference type="Gene3D" id="1.25.10.10">
    <property type="entry name" value="Leucine-rich Repeat Variant"/>
    <property type="match status" value="1"/>
</dbReference>
<evidence type="ECO:0000259" key="2">
    <source>
        <dbReference type="SMART" id="SM01308"/>
    </source>
</evidence>
<feature type="domain" description="Rapamycin-insensitive companion of mTOR N-terminal" evidence="2">
    <location>
        <begin position="57"/>
        <end position="282"/>
    </location>
</feature>
<dbReference type="SUPFAM" id="SSF48371">
    <property type="entry name" value="ARM repeat"/>
    <property type="match status" value="1"/>
</dbReference>
<dbReference type="GO" id="GO:0043539">
    <property type="term" value="F:protein serine/threonine kinase activator activity"/>
    <property type="evidence" value="ECO:0007669"/>
    <property type="project" value="TreeGrafter"/>
</dbReference>
<dbReference type="InterPro" id="IPR028268">
    <property type="entry name" value="Pianissimo_fam"/>
</dbReference>
<dbReference type="GO" id="GO:0038203">
    <property type="term" value="P:TORC2 signaling"/>
    <property type="evidence" value="ECO:0007669"/>
    <property type="project" value="TreeGrafter"/>
</dbReference>
<dbReference type="InterPro" id="IPR011989">
    <property type="entry name" value="ARM-like"/>
</dbReference>
<dbReference type="STRING" id="409849.ENSPMGP00000003531"/>
<protein>
    <recommendedName>
        <fullName evidence="2">Rapamycin-insensitive companion of mTOR N-terminal domain-containing protein</fullName>
    </recommendedName>
</protein>
<evidence type="ECO:0000313" key="4">
    <source>
        <dbReference type="Proteomes" id="UP000261520"/>
    </source>
</evidence>
<dbReference type="GO" id="GO:0031932">
    <property type="term" value="C:TORC2 complex"/>
    <property type="evidence" value="ECO:0007669"/>
    <property type="project" value="InterPro"/>
</dbReference>
<keyword evidence="4" id="KW-1185">Reference proteome</keyword>
<dbReference type="Ensembl" id="ENSPMGT00000003746.1">
    <property type="protein sequence ID" value="ENSPMGP00000003531.1"/>
    <property type="gene ID" value="ENSPMGG00000003042.1"/>
</dbReference>
<reference evidence="3" key="1">
    <citation type="submission" date="2025-08" db="UniProtKB">
        <authorList>
            <consortium name="Ensembl"/>
        </authorList>
    </citation>
    <scope>IDENTIFICATION</scope>
</reference>
<name>A0A3B3ZGK6_9GOBI</name>
<evidence type="ECO:0000313" key="3">
    <source>
        <dbReference type="Ensembl" id="ENSPMGP00000003531.1"/>
    </source>
</evidence>
<dbReference type="PANTHER" id="PTHR13298:SF11">
    <property type="entry name" value="RAPAMYCIN-INSENSITIVE COMPANION OF MTOR"/>
    <property type="match status" value="1"/>
</dbReference>
<proteinExistence type="inferred from homology"/>
<comment type="similarity">
    <text evidence="1">Belongs to the RICTOR family.</text>
</comment>